<organism evidence="1 2">
    <name type="scientific">Candidatus Epulonipiscium fishelsonii</name>
    <dbReference type="NCBI Taxonomy" id="77094"/>
    <lineage>
        <taxon>Bacteria</taxon>
        <taxon>Bacillati</taxon>
        <taxon>Bacillota</taxon>
        <taxon>Clostridia</taxon>
        <taxon>Lachnospirales</taxon>
        <taxon>Lachnospiraceae</taxon>
        <taxon>Candidatus Epulonipiscium</taxon>
    </lineage>
</organism>
<protein>
    <submittedName>
        <fullName evidence="1">Transcription antitermination factor NusB</fullName>
    </submittedName>
</protein>
<evidence type="ECO:0000313" key="2">
    <source>
        <dbReference type="Proteomes" id="UP000188637"/>
    </source>
</evidence>
<gene>
    <name evidence="1" type="ORF">AN640_05775</name>
</gene>
<sequence>MTRREAREIIMQMLYEKTVQDDIKRILEERTANIKGKIKTFIIEEFEAILEKEQEIENILKENLINWSLDRVSKVDYAILKIAVYEIIWEESIPEKVSINECMEIAKIYSTEKSANFINGILGKINTNVGAYE</sequence>
<dbReference type="Proteomes" id="UP000188637">
    <property type="component" value="Unassembled WGS sequence"/>
</dbReference>
<reference evidence="1" key="1">
    <citation type="submission" date="2016-08" db="EMBL/GenBank/DDBJ databases">
        <authorList>
            <person name="Ngugi D.K."/>
            <person name="Miyake S."/>
            <person name="Stingl U."/>
        </authorList>
    </citation>
    <scope>NUCLEOTIDE SEQUENCE</scope>
    <source>
        <strain evidence="1">SCG-D08WGA-EpuloA1</strain>
    </source>
</reference>
<proteinExistence type="predicted"/>
<accession>A0ACC8XI02</accession>
<keyword evidence="2" id="KW-1185">Reference proteome</keyword>
<name>A0ACC8XI02_9FIRM</name>
<dbReference type="EMBL" id="LJHD01000119">
    <property type="protein sequence ID" value="ONI44145.1"/>
    <property type="molecule type" value="Genomic_DNA"/>
</dbReference>
<comment type="caution">
    <text evidence="1">The sequence shown here is derived from an EMBL/GenBank/DDBJ whole genome shotgun (WGS) entry which is preliminary data.</text>
</comment>
<evidence type="ECO:0000313" key="1">
    <source>
        <dbReference type="EMBL" id="ONI44145.1"/>
    </source>
</evidence>